<dbReference type="InterPro" id="IPR029062">
    <property type="entry name" value="Class_I_gatase-like"/>
</dbReference>
<evidence type="ECO:0000259" key="1">
    <source>
        <dbReference type="Pfam" id="PF01965"/>
    </source>
</evidence>
<proteinExistence type="predicted"/>
<reference evidence="3" key="1">
    <citation type="journal article" date="2015" name="MBio">
        <title>Genome-Resolved Metagenomic Analysis Reveals Roles for Candidate Phyla and Other Microbial Community Members in Biogeochemical Transformations in Oil Reservoirs.</title>
        <authorList>
            <person name="Hu P."/>
            <person name="Tom L."/>
            <person name="Singh A."/>
            <person name="Thomas B.C."/>
            <person name="Baker B.J."/>
            <person name="Piceno Y.M."/>
            <person name="Andersen G.L."/>
            <person name="Banfield J.F."/>
        </authorList>
    </citation>
    <scope>NUCLEOTIDE SEQUENCE [LARGE SCALE GENOMIC DNA]</scope>
</reference>
<dbReference type="Pfam" id="PF01965">
    <property type="entry name" value="DJ-1_PfpI"/>
    <property type="match status" value="1"/>
</dbReference>
<feature type="domain" description="DJ-1/PfpI" evidence="1">
    <location>
        <begin position="39"/>
        <end position="190"/>
    </location>
</feature>
<dbReference type="InterPro" id="IPR002818">
    <property type="entry name" value="DJ-1/PfpI"/>
</dbReference>
<dbReference type="Gene3D" id="3.40.50.880">
    <property type="match status" value="1"/>
</dbReference>
<dbReference type="PANTHER" id="PTHR10224">
    <property type="entry name" value="ES1 PROTEIN HOMOLOG, MITOCHONDRIAL"/>
    <property type="match status" value="1"/>
</dbReference>
<dbReference type="Proteomes" id="UP000054092">
    <property type="component" value="Unassembled WGS sequence"/>
</dbReference>
<sequence length="246" mass="27106">MLESIEFFQLKLVKVSCRHRKRGDVLKSGVVLSGCGAEDGTAIGEAILTFLALERAGAEIICVSLDKDQYEVFNHHTRKSAELEQKRNQLIESARILNRPVKSIETISEDEFDLLVIPGGNGVLKNLSTFVDEEDQFRVNNGLQKLLAGCFIKKKPLGAIGEGVFLIARSLEGIAENLVITASGNPSERVNVVERLAINHVPCEKGEVCIDRSNRVVTAPLIEQGESLLEKNSTIEKLVEKLLEML</sequence>
<evidence type="ECO:0000313" key="3">
    <source>
        <dbReference type="Proteomes" id="UP000054092"/>
    </source>
</evidence>
<dbReference type="PANTHER" id="PTHR10224:SF12">
    <property type="entry name" value="GLYOXALASE ELBB"/>
    <property type="match status" value="1"/>
</dbReference>
<comment type="caution">
    <text evidence="2">The sequence shown here is derived from an EMBL/GenBank/DDBJ whole genome shotgun (WGS) entry which is preliminary data.</text>
</comment>
<gene>
    <name evidence="2" type="ORF">XD94_0454</name>
</gene>
<dbReference type="SUPFAM" id="SSF52317">
    <property type="entry name" value="Class I glutamine amidotransferase-like"/>
    <property type="match status" value="1"/>
</dbReference>
<protein>
    <submittedName>
        <fullName evidence="2">Early stage of isoprenoid biosynthesis protein</fullName>
    </submittedName>
</protein>
<dbReference type="AlphaFoldDB" id="A0A101HR08"/>
<name>A0A101HR08_9BACT</name>
<dbReference type="NCBIfam" id="NF008747">
    <property type="entry name" value="PRK11780.1"/>
    <property type="match status" value="1"/>
</dbReference>
<organism evidence="2 3">
    <name type="scientific">Mesotoga prima</name>
    <dbReference type="NCBI Taxonomy" id="1184387"/>
    <lineage>
        <taxon>Bacteria</taxon>
        <taxon>Thermotogati</taxon>
        <taxon>Thermotogota</taxon>
        <taxon>Thermotogae</taxon>
        <taxon>Kosmotogales</taxon>
        <taxon>Kosmotogaceae</taxon>
        <taxon>Mesotoga</taxon>
    </lineage>
</organism>
<evidence type="ECO:0000313" key="2">
    <source>
        <dbReference type="EMBL" id="KUK81470.1"/>
    </source>
</evidence>
<accession>A0A101HR08</accession>
<dbReference type="PATRIC" id="fig|1184387.3.peg.789"/>
<dbReference type="EMBL" id="LGGP01000055">
    <property type="protein sequence ID" value="KUK81470.1"/>
    <property type="molecule type" value="Genomic_DNA"/>
</dbReference>